<dbReference type="PANTHER" id="PTHR40469">
    <property type="entry name" value="SECRETED GLYCOSYL HYDROLASE"/>
    <property type="match status" value="1"/>
</dbReference>
<keyword evidence="3" id="KW-1185">Reference proteome</keyword>
<dbReference type="InterPro" id="IPR029010">
    <property type="entry name" value="ThuA-like"/>
</dbReference>
<dbReference type="Pfam" id="PF06283">
    <property type="entry name" value="ThuA"/>
    <property type="match status" value="1"/>
</dbReference>
<dbReference type="PANTHER" id="PTHR40469:SF2">
    <property type="entry name" value="GALACTOSE-BINDING DOMAIN-LIKE SUPERFAMILY PROTEIN"/>
    <property type="match status" value="1"/>
</dbReference>
<reference evidence="2 3" key="1">
    <citation type="journal article" name="Front. Microbiol.">
        <title>Sugar Metabolism of the First Thermophilic Planctomycete Thermogutta terrifontis: Comparative Genomic and Transcriptomic Approaches.</title>
        <authorList>
            <person name="Elcheninov A.G."/>
            <person name="Menzel P."/>
            <person name="Gudbergsdottir S.R."/>
            <person name="Slesarev A.I."/>
            <person name="Kadnikov V.V."/>
            <person name="Krogh A."/>
            <person name="Bonch-Osmolovskaya E.A."/>
            <person name="Peng X."/>
            <person name="Kublanov I.V."/>
        </authorList>
    </citation>
    <scope>NUCLEOTIDE SEQUENCE [LARGE SCALE GENOMIC DNA]</scope>
    <source>
        <strain evidence="2 3">R1</strain>
    </source>
</reference>
<dbReference type="SUPFAM" id="SSF52317">
    <property type="entry name" value="Class I glutamine amidotransferase-like"/>
    <property type="match status" value="1"/>
</dbReference>
<keyword evidence="2" id="KW-0378">Hydrolase</keyword>
<dbReference type="AlphaFoldDB" id="A0A286RDC3"/>
<dbReference type="OrthoDB" id="9785923at2"/>
<dbReference type="Proteomes" id="UP000215086">
    <property type="component" value="Chromosome"/>
</dbReference>
<sequence>MKRREFLAAAGAGALVSALPFRWTEASWSKPRKILYFTRSAGFEHSVVARKGKDLAHSERLLTEWCKEVNVEVVCSKDGGVFDGDLDQFDAIALYATGDWTRPVDRPNEPPATETGVKRLLDAIAAGKGVIGFHAANDAFHSRGSEVSPFVKMIGGEFLSHGRQQEATIRVASPKFPGCQNLGESFRMLEEWYAMKNLADDLHVILIQDTEGMVDACYQRPPYPSTWARMHGKGRVFYTSLGHREDVWESKIMKDLTLGALAWVLGEVAFDPVPNIKEVTPGANQLTR</sequence>
<dbReference type="KEGG" id="ttf:THTE_1363"/>
<dbReference type="RefSeq" id="WP_095414419.1">
    <property type="nucleotide sequence ID" value="NZ_CP018477.1"/>
</dbReference>
<protein>
    <submittedName>
        <fullName evidence="2">Putative glycosyl hydrolase (Putative secreted protein)</fullName>
    </submittedName>
</protein>
<organism evidence="2 3">
    <name type="scientific">Thermogutta terrifontis</name>
    <dbReference type="NCBI Taxonomy" id="1331910"/>
    <lineage>
        <taxon>Bacteria</taxon>
        <taxon>Pseudomonadati</taxon>
        <taxon>Planctomycetota</taxon>
        <taxon>Planctomycetia</taxon>
        <taxon>Pirellulales</taxon>
        <taxon>Thermoguttaceae</taxon>
        <taxon>Thermogutta</taxon>
    </lineage>
</organism>
<dbReference type="EMBL" id="CP018477">
    <property type="protein sequence ID" value="ASV73965.1"/>
    <property type="molecule type" value="Genomic_DNA"/>
</dbReference>
<dbReference type="GO" id="GO:0016787">
    <property type="term" value="F:hydrolase activity"/>
    <property type="evidence" value="ECO:0007669"/>
    <property type="project" value="UniProtKB-KW"/>
</dbReference>
<proteinExistence type="predicted"/>
<dbReference type="Gene3D" id="3.40.50.880">
    <property type="match status" value="1"/>
</dbReference>
<gene>
    <name evidence="2" type="ORF">THTE_1363</name>
</gene>
<accession>A0A286RDC3</accession>
<evidence type="ECO:0000313" key="3">
    <source>
        <dbReference type="Proteomes" id="UP000215086"/>
    </source>
</evidence>
<name>A0A286RDC3_9BACT</name>
<evidence type="ECO:0000259" key="1">
    <source>
        <dbReference type="Pfam" id="PF06283"/>
    </source>
</evidence>
<feature type="domain" description="ThuA-like" evidence="1">
    <location>
        <begin position="33"/>
        <end position="264"/>
    </location>
</feature>
<evidence type="ECO:0000313" key="2">
    <source>
        <dbReference type="EMBL" id="ASV73965.1"/>
    </source>
</evidence>
<dbReference type="InterPro" id="IPR029062">
    <property type="entry name" value="Class_I_gatase-like"/>
</dbReference>